<dbReference type="AlphaFoldDB" id="A0A8H6EZ95"/>
<organism evidence="4 5">
    <name type="scientific">Dekkera bruxellensis</name>
    <name type="common">Brettanomyces custersii</name>
    <dbReference type="NCBI Taxonomy" id="5007"/>
    <lineage>
        <taxon>Eukaryota</taxon>
        <taxon>Fungi</taxon>
        <taxon>Dikarya</taxon>
        <taxon>Ascomycota</taxon>
        <taxon>Saccharomycotina</taxon>
        <taxon>Pichiomycetes</taxon>
        <taxon>Pichiales</taxon>
        <taxon>Pichiaceae</taxon>
        <taxon>Brettanomyces</taxon>
    </lineage>
</organism>
<dbReference type="InterPro" id="IPR036875">
    <property type="entry name" value="Znf_CCHC_sf"/>
</dbReference>
<reference evidence="4 5" key="1">
    <citation type="journal article" date="2020" name="Appl. Microbiol. Biotechnol.">
        <title>Targeted gene deletion in Brettanomyces bruxellensis with an expression-free CRISPR-Cas9 system.</title>
        <authorList>
            <person name="Varela C."/>
            <person name="Bartel C."/>
            <person name="Onetto C."/>
            <person name="Borneman A."/>
        </authorList>
    </citation>
    <scope>NUCLEOTIDE SEQUENCE [LARGE SCALE GENOMIC DNA]</scope>
    <source>
        <strain evidence="4 5">AWRI1613</strain>
    </source>
</reference>
<dbReference type="SUPFAM" id="SSF57756">
    <property type="entry name" value="Retrovirus zinc finger-like domains"/>
    <property type="match status" value="1"/>
</dbReference>
<evidence type="ECO:0000313" key="5">
    <source>
        <dbReference type="Proteomes" id="UP000568158"/>
    </source>
</evidence>
<feature type="region of interest" description="Disordered" evidence="2">
    <location>
        <begin position="226"/>
        <end position="258"/>
    </location>
</feature>
<name>A0A8H6EZ95_DEKBR</name>
<comment type="caution">
    <text evidence="4">The sequence shown here is derived from an EMBL/GenBank/DDBJ whole genome shotgun (WGS) entry which is preliminary data.</text>
</comment>
<dbReference type="SMART" id="SM00343">
    <property type="entry name" value="ZnF_C2HC"/>
    <property type="match status" value="1"/>
</dbReference>
<dbReference type="InterPro" id="IPR001878">
    <property type="entry name" value="Znf_CCHC"/>
</dbReference>
<keyword evidence="1" id="KW-0862">Zinc</keyword>
<protein>
    <recommendedName>
        <fullName evidence="3">CCHC-type domain-containing protein</fullName>
    </recommendedName>
</protein>
<sequence length="357" mass="41126">MSSSTRNASSDVEVVGGTEKKPRDYAETLRRINASLTERGIEDLFTTCCRRIRIYNSIIYLNSVKDWIIEVLGRDSYDTIDFDDIKIMLELDKPFDTEFTGGLFWDIIDTALRERFSPETMPQLNYADGLNLLARLNQLFKSIVETPLVVRYWENDLQNCDGSPGGLESLVSCYKKACKEVFQRVLNEYHFGNQIKNKHWYEDSDLMTQTWEKVLDETVTADESVNSLSFRSNRKRERHDDQRNKAAGGDHSKKKRKKNLQKLKCFGCGQRGHLKRDCPNKQKDDSQHNYWWTVETVAHVENVERDGDIEHSNAEDADFILDSGTTCHVVMDASLLRKTRKANVKINSVSGAENMET</sequence>
<dbReference type="GO" id="GO:0003676">
    <property type="term" value="F:nucleic acid binding"/>
    <property type="evidence" value="ECO:0007669"/>
    <property type="project" value="InterPro"/>
</dbReference>
<evidence type="ECO:0000259" key="3">
    <source>
        <dbReference type="PROSITE" id="PS50158"/>
    </source>
</evidence>
<dbReference type="PROSITE" id="PS50158">
    <property type="entry name" value="ZF_CCHC"/>
    <property type="match status" value="1"/>
</dbReference>
<dbReference type="EMBL" id="JABCYN010000007">
    <property type="protein sequence ID" value="KAF6015774.1"/>
    <property type="molecule type" value="Genomic_DNA"/>
</dbReference>
<dbReference type="Proteomes" id="UP000568158">
    <property type="component" value="Unassembled WGS sequence"/>
</dbReference>
<gene>
    <name evidence="4" type="ORF">HII12_000566</name>
</gene>
<keyword evidence="1" id="KW-0863">Zinc-finger</keyword>
<accession>A0A8H6EZ95</accession>
<evidence type="ECO:0000256" key="2">
    <source>
        <dbReference type="SAM" id="MobiDB-lite"/>
    </source>
</evidence>
<dbReference type="Pfam" id="PF00098">
    <property type="entry name" value="zf-CCHC"/>
    <property type="match status" value="1"/>
</dbReference>
<feature type="domain" description="CCHC-type" evidence="3">
    <location>
        <begin position="264"/>
        <end position="280"/>
    </location>
</feature>
<keyword evidence="1" id="KW-0479">Metal-binding</keyword>
<evidence type="ECO:0000313" key="4">
    <source>
        <dbReference type="EMBL" id="KAF6015774.1"/>
    </source>
</evidence>
<evidence type="ECO:0000256" key="1">
    <source>
        <dbReference type="PROSITE-ProRule" id="PRU00047"/>
    </source>
</evidence>
<feature type="compositionally biased region" description="Basic and acidic residues" evidence="2">
    <location>
        <begin position="238"/>
        <end position="251"/>
    </location>
</feature>
<proteinExistence type="predicted"/>
<dbReference type="GO" id="GO:0008270">
    <property type="term" value="F:zinc ion binding"/>
    <property type="evidence" value="ECO:0007669"/>
    <property type="project" value="UniProtKB-KW"/>
</dbReference>
<dbReference type="Gene3D" id="4.10.60.10">
    <property type="entry name" value="Zinc finger, CCHC-type"/>
    <property type="match status" value="1"/>
</dbReference>